<protein>
    <submittedName>
        <fullName evidence="1">Uncharacterized protein</fullName>
    </submittedName>
</protein>
<organism evidence="1 2">
    <name type="scientific">Cotesia glomerata</name>
    <name type="common">Lepidopteran parasitic wasp</name>
    <name type="synonym">Apanteles glomeratus</name>
    <dbReference type="NCBI Taxonomy" id="32391"/>
    <lineage>
        <taxon>Eukaryota</taxon>
        <taxon>Metazoa</taxon>
        <taxon>Ecdysozoa</taxon>
        <taxon>Arthropoda</taxon>
        <taxon>Hexapoda</taxon>
        <taxon>Insecta</taxon>
        <taxon>Pterygota</taxon>
        <taxon>Neoptera</taxon>
        <taxon>Endopterygota</taxon>
        <taxon>Hymenoptera</taxon>
        <taxon>Apocrita</taxon>
        <taxon>Ichneumonoidea</taxon>
        <taxon>Braconidae</taxon>
        <taxon>Microgastrinae</taxon>
        <taxon>Cotesia</taxon>
    </lineage>
</organism>
<evidence type="ECO:0000313" key="1">
    <source>
        <dbReference type="EMBL" id="KAH0558112.1"/>
    </source>
</evidence>
<dbReference type="AlphaFoldDB" id="A0AAV7IWR7"/>
<dbReference type="Proteomes" id="UP000826195">
    <property type="component" value="Unassembled WGS sequence"/>
</dbReference>
<keyword evidence="2" id="KW-1185">Reference proteome</keyword>
<sequence>MQDELRERINVRSRHLKQYTVSYMPPGYLHPAARWIAPWYLHWYRGPVSPFLYTEFTDYTDREPVSRNKK</sequence>
<dbReference type="EMBL" id="JAHXZJ010000747">
    <property type="protein sequence ID" value="KAH0558112.1"/>
    <property type="molecule type" value="Genomic_DNA"/>
</dbReference>
<comment type="caution">
    <text evidence="1">The sequence shown here is derived from an EMBL/GenBank/DDBJ whole genome shotgun (WGS) entry which is preliminary data.</text>
</comment>
<accession>A0AAV7IWR7</accession>
<proteinExistence type="predicted"/>
<gene>
    <name evidence="1" type="ORF">KQX54_014437</name>
</gene>
<evidence type="ECO:0000313" key="2">
    <source>
        <dbReference type="Proteomes" id="UP000826195"/>
    </source>
</evidence>
<reference evidence="1 2" key="1">
    <citation type="journal article" date="2021" name="J. Hered.">
        <title>A chromosome-level genome assembly of the parasitoid wasp, Cotesia glomerata (Hymenoptera: Braconidae).</title>
        <authorList>
            <person name="Pinto B.J."/>
            <person name="Weis J.J."/>
            <person name="Gamble T."/>
            <person name="Ode P.J."/>
            <person name="Paul R."/>
            <person name="Zaspel J.M."/>
        </authorList>
    </citation>
    <scope>NUCLEOTIDE SEQUENCE [LARGE SCALE GENOMIC DNA]</scope>
    <source>
        <strain evidence="1">CgM1</strain>
    </source>
</reference>
<name>A0AAV7IWR7_COTGL</name>